<protein>
    <recommendedName>
        <fullName evidence="3">Lantibiotic dehydratase N-terminal domain-containing protein</fullName>
    </recommendedName>
</protein>
<evidence type="ECO:0008006" key="3">
    <source>
        <dbReference type="Google" id="ProtNLM"/>
    </source>
</evidence>
<reference evidence="2" key="1">
    <citation type="submission" date="2017-05" db="EMBL/GenBank/DDBJ databases">
        <title>The Genome Sequence of EEnterococcus faecalis 9F2_4866.</title>
        <authorList>
            <consortium name="The Broad Institute Genomics Platform"/>
            <consortium name="The Broad Institute Genomic Center for Infectious Diseases"/>
            <person name="Earl A."/>
            <person name="Manson A."/>
            <person name="Schwartman J."/>
            <person name="Gilmore M."/>
            <person name="Abouelleil A."/>
            <person name="Cao P."/>
            <person name="Chapman S."/>
            <person name="Cusick C."/>
            <person name="Shea T."/>
            <person name="Young S."/>
            <person name="Neafsey D."/>
            <person name="Nusbaum C."/>
            <person name="Birren B."/>
        </authorList>
    </citation>
    <scope>NUCLEOTIDE SEQUENCE [LARGE SCALE GENOMIC DNA]</scope>
    <source>
        <strain evidence="2">12C11_DIV0727</strain>
    </source>
</reference>
<reference evidence="1 2" key="2">
    <citation type="submission" date="2024-03" db="EMBL/GenBank/DDBJ databases">
        <title>The Genome Sequence of Enterococcus sp. DIV0727d.</title>
        <authorList>
            <consortium name="The Broad Institute Genomics Platform"/>
            <consortium name="The Broad Institute Microbial Omics Core"/>
            <consortium name="The Broad Institute Genomic Center for Infectious Diseases"/>
            <person name="Earl A."/>
            <person name="Manson A."/>
            <person name="Gilmore M."/>
            <person name="Schwartman J."/>
            <person name="Shea T."/>
            <person name="Abouelleil A."/>
            <person name="Cao P."/>
            <person name="Chapman S."/>
            <person name="Cusick C."/>
            <person name="Young S."/>
            <person name="Neafsey D."/>
            <person name="Nusbaum C."/>
            <person name="Birren B."/>
        </authorList>
    </citation>
    <scope>NUCLEOTIDE SEQUENCE [LARGE SCALE GENOMIC DNA]</scope>
    <source>
        <strain evidence="1 2">12C11_DIV0727</strain>
    </source>
</reference>
<proteinExistence type="predicted"/>
<accession>A0ABZ2T7W2</accession>
<organism evidence="1 2">
    <name type="scientific">Candidatus Enterococcus lemimoniae</name>
    <dbReference type="NCBI Taxonomy" id="1834167"/>
    <lineage>
        <taxon>Bacteria</taxon>
        <taxon>Bacillati</taxon>
        <taxon>Bacillota</taxon>
        <taxon>Bacilli</taxon>
        <taxon>Lactobacillales</taxon>
        <taxon>Enterococcaceae</taxon>
        <taxon>Enterococcus</taxon>
    </lineage>
</organism>
<evidence type="ECO:0000313" key="1">
    <source>
        <dbReference type="EMBL" id="WYJ86953.1"/>
    </source>
</evidence>
<evidence type="ECO:0000313" key="2">
    <source>
        <dbReference type="Proteomes" id="UP000195080"/>
    </source>
</evidence>
<name>A0ABZ2T7W2_9ENTE</name>
<dbReference type="RefSeq" id="WP_339099662.1">
    <property type="nucleotide sequence ID" value="NZ_CP147248.1"/>
</dbReference>
<gene>
    <name evidence="1" type="ORF">A5866_002037</name>
</gene>
<sequence>MFSRASYRVTQYNGLANEYKYTLKSGSIEQENCTKEVWKFCSLDEFNESQKIKLNPLLTEDAQNNYIIHAKLDTKKKVLRSFFVEYIVKLLENPCEFHSLKMKLRSQFVNLDLSEVEEALKTLIEHEFLVFDRTIRTDTGKKFLHCMPNKDAMDISNIINKKDLERTESFIRNLLGAVIYENYYEAVEEFYDTYNDKFISLKTLMENEQLVSKILSVKTSINKNSDLINNIHSQVEILKTVSGKDVIIDKKLIKRNYQKNHLAENRGFDIFFNLYKMNTDNVVIDIDTGQGIVPESDSHCIFNHDEKSDVLLGNNFNDEILAFLKFKNTEKNSKTIENSNIFDSIFIGLRENHFVVIDENKNDLHISKGTTIDLKFFPTPYIVLLICSSVSNLSVNFNDILSTSELFFHPRVMLDNIIVRRKTWNLSMLLNTTINYEEFYHNIVLLKEKRLINDILSMCSGDCETYLNLSSEDDLKYMYKSLKSNSKILFKENLQEYSPFFFNNDCYSNQCIASFHGKKRKETLNINKENIDVVVDNKHTNLEVDFYTINIQYNNNVTTSEIYDCIKMVIETFFIDEFFWVNYKIKENKNECRFRIKKDCEGIVSLILSKLGIENVSILVETYVPEYFRYYCLGIDNFFKLCNLDSKITIYEYNPDSTIKDTMINTNTWLKAFVEKDLNSEIAILKLLIKSHRVYKLGKEYTTFTNQFNKNKYKELSTFISSNYLYNLKKEEIAALIHMSNNRVLGPDIETEQKIYKLLLSYKLECKHREGKH</sequence>
<dbReference type="Proteomes" id="UP000195080">
    <property type="component" value="Chromosome"/>
</dbReference>
<keyword evidence="2" id="KW-1185">Reference proteome</keyword>
<dbReference type="EMBL" id="CP147248">
    <property type="protein sequence ID" value="WYJ86953.1"/>
    <property type="molecule type" value="Genomic_DNA"/>
</dbReference>